<dbReference type="InterPro" id="IPR024079">
    <property type="entry name" value="MetalloPept_cat_dom_sf"/>
</dbReference>
<keyword evidence="5" id="KW-0378">Hydrolase</keyword>
<comment type="cofactor">
    <cofactor evidence="1">
        <name>Zn(2+)</name>
        <dbReference type="ChEBI" id="CHEBI:29105"/>
    </cofactor>
</comment>
<dbReference type="GO" id="GO:0046872">
    <property type="term" value="F:metal ion binding"/>
    <property type="evidence" value="ECO:0007669"/>
    <property type="project" value="UniProtKB-KW"/>
</dbReference>
<dbReference type="InterPro" id="IPR008753">
    <property type="entry name" value="Peptidase_M13_N"/>
</dbReference>
<accession>A0A1V9YAN4</accession>
<dbReference type="PRINTS" id="PR00786">
    <property type="entry name" value="NEPRILYSIN"/>
</dbReference>
<feature type="domain" description="Peptidase M13 N-terminal" evidence="9">
    <location>
        <begin position="27"/>
        <end position="402"/>
    </location>
</feature>
<dbReference type="PANTHER" id="PTHR11733:SF167">
    <property type="entry name" value="FI17812P1-RELATED"/>
    <property type="match status" value="1"/>
</dbReference>
<evidence type="ECO:0000256" key="6">
    <source>
        <dbReference type="ARBA" id="ARBA00022833"/>
    </source>
</evidence>
<evidence type="ECO:0000259" key="9">
    <source>
        <dbReference type="Pfam" id="PF05649"/>
    </source>
</evidence>
<dbReference type="PROSITE" id="PS51885">
    <property type="entry name" value="NEPRILYSIN"/>
    <property type="match status" value="1"/>
</dbReference>
<dbReference type="CDD" id="cd08662">
    <property type="entry name" value="M13"/>
    <property type="match status" value="1"/>
</dbReference>
<reference evidence="10 11" key="1">
    <citation type="journal article" date="2014" name="Genome Biol. Evol.">
        <title>The secreted proteins of Achlya hypogyna and Thraustotheca clavata identify the ancestral oomycete secretome and reveal gene acquisitions by horizontal gene transfer.</title>
        <authorList>
            <person name="Misner I."/>
            <person name="Blouin N."/>
            <person name="Leonard G."/>
            <person name="Richards T.A."/>
            <person name="Lane C.E."/>
        </authorList>
    </citation>
    <scope>NUCLEOTIDE SEQUENCE [LARGE SCALE GENOMIC DNA]</scope>
    <source>
        <strain evidence="10 11">ATCC 48635</strain>
    </source>
</reference>
<dbReference type="AlphaFoldDB" id="A0A1V9YAN4"/>
<dbReference type="Proteomes" id="UP000243579">
    <property type="component" value="Unassembled WGS sequence"/>
</dbReference>
<dbReference type="GO" id="GO:0004222">
    <property type="term" value="F:metalloendopeptidase activity"/>
    <property type="evidence" value="ECO:0007669"/>
    <property type="project" value="InterPro"/>
</dbReference>
<dbReference type="SUPFAM" id="SSF55486">
    <property type="entry name" value="Metalloproteases ('zincins'), catalytic domain"/>
    <property type="match status" value="1"/>
</dbReference>
<keyword evidence="7" id="KW-0482">Metalloprotease</keyword>
<sequence length="659" mass="73117">MAPMRFCCCAAANPGLQLDDMNTNADPRQDFMDFSWGHWAKRNPIPDEYSAWGVFYKLRDQVLDDVKGLCEAKAADVATLDPTTCEGQIARFWTAAMDEAGVEAAGTAALGPLFDKINAASDAASFIEAVAYLHTKGITVLFEPAVLPDFKDSTTERMFFSQGGLGLPDRDYYTEADKADKLAAYEAHVAAMWALLRPNDDAAAVAADVLSIERRIAEVSRTRTAMRDMPSLYNKQTAEEMVAAGFPWASAFRGYGFAMPAFTVAMTPEMFAFLAVDLSEATLPAYKRYAQWHTLKSLAAFLPAAFVNEEFNLAKVLSGAKELSPRWKRAVNTLNEKCGELMGAVYCAAFFPPAAKTAMLELVACLKEALAASLQELTWMTAETKAKSMEKLEAFVTKIGYPDRWTNFSKLELAGSYVDVVLALERFMFVENITSRVDQPVQKHRWEMPPQMVNAYYHPMHNEIVFPAAILQAPSFSLERDMAMNFGAIGAVIGHEMTHGFDDQGRLFDAAGNMSEWWTPEDAAAFNERTKVVVEQFNKYTVLGKAVNGQMTLGENIADIGGVKIAFKAFQLYLARHGRPTELIDGFTPEQRFFLAWGQFWASSARDEQALKLLSIDVHSPGFLRSFAPLKNLPEFYAAFGIQEGDGMWLPEAERAAIW</sequence>
<evidence type="ECO:0000256" key="4">
    <source>
        <dbReference type="ARBA" id="ARBA00022723"/>
    </source>
</evidence>
<organism evidence="10 11">
    <name type="scientific">Achlya hypogyna</name>
    <name type="common">Oomycete</name>
    <name type="synonym">Protoachlya hypogyna</name>
    <dbReference type="NCBI Taxonomy" id="1202772"/>
    <lineage>
        <taxon>Eukaryota</taxon>
        <taxon>Sar</taxon>
        <taxon>Stramenopiles</taxon>
        <taxon>Oomycota</taxon>
        <taxon>Saprolegniomycetes</taxon>
        <taxon>Saprolegniales</taxon>
        <taxon>Achlyaceae</taxon>
        <taxon>Achlya</taxon>
    </lineage>
</organism>
<dbReference type="InterPro" id="IPR018497">
    <property type="entry name" value="Peptidase_M13_C"/>
</dbReference>
<evidence type="ECO:0000256" key="3">
    <source>
        <dbReference type="ARBA" id="ARBA00022670"/>
    </source>
</evidence>
<comment type="similarity">
    <text evidence="2">Belongs to the peptidase M13 family.</text>
</comment>
<evidence type="ECO:0000256" key="5">
    <source>
        <dbReference type="ARBA" id="ARBA00022801"/>
    </source>
</evidence>
<keyword evidence="4" id="KW-0479">Metal-binding</keyword>
<dbReference type="Pfam" id="PF05649">
    <property type="entry name" value="Peptidase_M13_N"/>
    <property type="match status" value="1"/>
</dbReference>
<proteinExistence type="inferred from homology"/>
<dbReference type="OrthoDB" id="6475849at2759"/>
<evidence type="ECO:0000256" key="1">
    <source>
        <dbReference type="ARBA" id="ARBA00001947"/>
    </source>
</evidence>
<evidence type="ECO:0000256" key="2">
    <source>
        <dbReference type="ARBA" id="ARBA00007357"/>
    </source>
</evidence>
<comment type="caution">
    <text evidence="10">The sequence shown here is derived from an EMBL/GenBank/DDBJ whole genome shotgun (WGS) entry which is preliminary data.</text>
</comment>
<dbReference type="Gene3D" id="3.40.390.10">
    <property type="entry name" value="Collagenase (Catalytic Domain)"/>
    <property type="match status" value="1"/>
</dbReference>
<dbReference type="PANTHER" id="PTHR11733">
    <property type="entry name" value="ZINC METALLOPROTEASE FAMILY M13 NEPRILYSIN-RELATED"/>
    <property type="match status" value="1"/>
</dbReference>
<dbReference type="GO" id="GO:0016485">
    <property type="term" value="P:protein processing"/>
    <property type="evidence" value="ECO:0007669"/>
    <property type="project" value="TreeGrafter"/>
</dbReference>
<keyword evidence="11" id="KW-1185">Reference proteome</keyword>
<dbReference type="STRING" id="1202772.A0A1V9YAN4"/>
<dbReference type="Pfam" id="PF01431">
    <property type="entry name" value="Peptidase_M13"/>
    <property type="match status" value="1"/>
</dbReference>
<dbReference type="Gene3D" id="1.10.1380.10">
    <property type="entry name" value="Neutral endopeptidase , domain2"/>
    <property type="match status" value="1"/>
</dbReference>
<feature type="domain" description="Peptidase M13 C-terminal" evidence="8">
    <location>
        <begin position="454"/>
        <end position="652"/>
    </location>
</feature>
<evidence type="ECO:0000313" key="10">
    <source>
        <dbReference type="EMBL" id="OQR82766.1"/>
    </source>
</evidence>
<evidence type="ECO:0000259" key="8">
    <source>
        <dbReference type="Pfam" id="PF01431"/>
    </source>
</evidence>
<dbReference type="GO" id="GO:0005886">
    <property type="term" value="C:plasma membrane"/>
    <property type="evidence" value="ECO:0007669"/>
    <property type="project" value="TreeGrafter"/>
</dbReference>
<evidence type="ECO:0000313" key="11">
    <source>
        <dbReference type="Proteomes" id="UP000243579"/>
    </source>
</evidence>
<protein>
    <submittedName>
        <fullName evidence="10">Peptidase M13</fullName>
    </submittedName>
</protein>
<dbReference type="EMBL" id="JNBR01002420">
    <property type="protein sequence ID" value="OQR82766.1"/>
    <property type="molecule type" value="Genomic_DNA"/>
</dbReference>
<name>A0A1V9YAN4_ACHHY</name>
<dbReference type="InterPro" id="IPR042089">
    <property type="entry name" value="Peptidase_M13_dom_2"/>
</dbReference>
<keyword evidence="3" id="KW-0645">Protease</keyword>
<evidence type="ECO:0000256" key="7">
    <source>
        <dbReference type="ARBA" id="ARBA00023049"/>
    </source>
</evidence>
<keyword evidence="6" id="KW-0862">Zinc</keyword>
<gene>
    <name evidence="10" type="ORF">ACHHYP_15553</name>
</gene>
<dbReference type="InterPro" id="IPR000718">
    <property type="entry name" value="Peptidase_M13"/>
</dbReference>